<comment type="caution">
    <text evidence="2">The sequence shown here is derived from an EMBL/GenBank/DDBJ whole genome shotgun (WGS) entry which is preliminary data.</text>
</comment>
<sequence>MYGMVHSEMSANTVMQHLLLFKQEVKKELVQYFKNKQRVLPTESKNLVIYNGDVEAAYSEIIDLYKTHGSISIFKSYSRPNENNKDPFQPVELDYHKGNNGAPPKSSAKPRKPNRILKTTERNIPPSEQTRSTKRIRKKY</sequence>
<dbReference type="EMBL" id="JEMT01025841">
    <property type="protein sequence ID" value="EXX60829.1"/>
    <property type="molecule type" value="Genomic_DNA"/>
</dbReference>
<feature type="region of interest" description="Disordered" evidence="1">
    <location>
        <begin position="76"/>
        <end position="140"/>
    </location>
</feature>
<protein>
    <submittedName>
        <fullName evidence="2">Uncharacterized protein</fullName>
    </submittedName>
</protein>
<dbReference type="HOGENOM" id="CLU_1836225_0_0_1"/>
<organism evidence="2 3">
    <name type="scientific">Rhizophagus irregularis (strain DAOM 197198w)</name>
    <name type="common">Glomus intraradices</name>
    <dbReference type="NCBI Taxonomy" id="1432141"/>
    <lineage>
        <taxon>Eukaryota</taxon>
        <taxon>Fungi</taxon>
        <taxon>Fungi incertae sedis</taxon>
        <taxon>Mucoromycota</taxon>
        <taxon>Glomeromycotina</taxon>
        <taxon>Glomeromycetes</taxon>
        <taxon>Glomerales</taxon>
        <taxon>Glomeraceae</taxon>
        <taxon>Rhizophagus</taxon>
    </lineage>
</organism>
<keyword evidence="3" id="KW-1185">Reference proteome</keyword>
<reference evidence="2 3" key="1">
    <citation type="submission" date="2014-02" db="EMBL/GenBank/DDBJ databases">
        <title>Single nucleus genome sequencing reveals high similarity among nuclei of an endomycorrhizal fungus.</title>
        <authorList>
            <person name="Lin K."/>
            <person name="Geurts R."/>
            <person name="Zhang Z."/>
            <person name="Limpens E."/>
            <person name="Saunders D.G."/>
            <person name="Mu D."/>
            <person name="Pang E."/>
            <person name="Cao H."/>
            <person name="Cha H."/>
            <person name="Lin T."/>
            <person name="Zhou Q."/>
            <person name="Shang Y."/>
            <person name="Li Y."/>
            <person name="Ivanov S."/>
            <person name="Sharma T."/>
            <person name="Velzen R.V."/>
            <person name="Ruijter N.D."/>
            <person name="Aanen D.K."/>
            <person name="Win J."/>
            <person name="Kamoun S."/>
            <person name="Bisseling T."/>
            <person name="Huang S."/>
        </authorList>
    </citation>
    <scope>NUCLEOTIDE SEQUENCE [LARGE SCALE GENOMIC DNA]</scope>
    <source>
        <strain evidence="3">DAOM197198w</strain>
    </source>
</reference>
<evidence type="ECO:0000313" key="2">
    <source>
        <dbReference type="EMBL" id="EXX60829.1"/>
    </source>
</evidence>
<evidence type="ECO:0000256" key="1">
    <source>
        <dbReference type="SAM" id="MobiDB-lite"/>
    </source>
</evidence>
<evidence type="ECO:0000313" key="3">
    <source>
        <dbReference type="Proteomes" id="UP000022910"/>
    </source>
</evidence>
<dbReference type="OrthoDB" id="10554871at2759"/>
<dbReference type="AlphaFoldDB" id="A0A015K0D3"/>
<accession>A0A015K0D3</accession>
<dbReference type="Proteomes" id="UP000022910">
    <property type="component" value="Unassembled WGS sequence"/>
</dbReference>
<name>A0A015K0D3_RHIIW</name>
<gene>
    <name evidence="2" type="ORF">RirG_176440</name>
</gene>
<proteinExistence type="predicted"/>